<evidence type="ECO:0000256" key="6">
    <source>
        <dbReference type="PIRSR" id="PIRSR000445-2"/>
    </source>
</evidence>
<evidence type="ECO:0000259" key="10">
    <source>
        <dbReference type="Pfam" id="PF05201"/>
    </source>
</evidence>
<dbReference type="UniPathway" id="UPA00251">
    <property type="reaction ID" value="UER00316"/>
</dbReference>
<feature type="binding site" evidence="4 6">
    <location>
        <position position="127"/>
    </location>
    <ligand>
        <name>substrate</name>
    </ligand>
</feature>
<dbReference type="SUPFAM" id="SSF69742">
    <property type="entry name" value="Glutamyl tRNA-reductase catalytic, N-terminal domain"/>
    <property type="match status" value="1"/>
</dbReference>
<dbReference type="PANTHER" id="PTHR43013:SF1">
    <property type="entry name" value="GLUTAMYL-TRNA REDUCTASE"/>
    <property type="match status" value="1"/>
</dbReference>
<dbReference type="InterPro" id="IPR018214">
    <property type="entry name" value="GluRdtase_CS"/>
</dbReference>
<accession>A0A3M9NEP8</accession>
<dbReference type="InterPro" id="IPR015895">
    <property type="entry name" value="4pyrrol_synth_GluRdtase_N"/>
</dbReference>
<dbReference type="AlphaFoldDB" id="A0A3M9NEP8"/>
<dbReference type="Pfam" id="PF05201">
    <property type="entry name" value="GlutR_N"/>
    <property type="match status" value="1"/>
</dbReference>
<dbReference type="GO" id="GO:0019353">
    <property type="term" value="P:protoporphyrinogen IX biosynthetic process from glutamate"/>
    <property type="evidence" value="ECO:0007669"/>
    <property type="project" value="TreeGrafter"/>
</dbReference>
<comment type="subunit">
    <text evidence="4">Homodimer.</text>
</comment>
<dbReference type="EMBL" id="RJJR01000009">
    <property type="protein sequence ID" value="RNI35693.1"/>
    <property type="molecule type" value="Genomic_DNA"/>
</dbReference>
<evidence type="ECO:0000313" key="12">
    <source>
        <dbReference type="Proteomes" id="UP000267223"/>
    </source>
</evidence>
<dbReference type="Proteomes" id="UP000267223">
    <property type="component" value="Unassembled WGS sequence"/>
</dbReference>
<evidence type="ECO:0000256" key="4">
    <source>
        <dbReference type="HAMAP-Rule" id="MF_00087"/>
    </source>
</evidence>
<dbReference type="HAMAP" id="MF_00087">
    <property type="entry name" value="Glu_tRNA_reductase"/>
    <property type="match status" value="1"/>
</dbReference>
<dbReference type="Gene3D" id="3.30.460.30">
    <property type="entry name" value="Glutamyl-tRNA reductase, N-terminal domain"/>
    <property type="match status" value="1"/>
</dbReference>
<evidence type="ECO:0000256" key="5">
    <source>
        <dbReference type="PIRSR" id="PIRSR000445-1"/>
    </source>
</evidence>
<dbReference type="FunFam" id="3.30.460.30:FF:000001">
    <property type="entry name" value="Glutamyl-tRNA reductase"/>
    <property type="match status" value="1"/>
</dbReference>
<comment type="miscellaneous">
    <text evidence="4">During catalysis, the active site Cys acts as a nucleophile attacking the alpha-carbonyl group of tRNA-bound glutamate with the formation of a thioester intermediate between enzyme and glutamate, and the concomitant release of tRNA(Glu). The thioester intermediate is finally reduced by direct hydride transfer from NADPH, to form the product GSA.</text>
</comment>
<evidence type="ECO:0000256" key="3">
    <source>
        <dbReference type="ARBA" id="ARBA00023244"/>
    </source>
</evidence>
<feature type="active site" description="Nucleophile" evidence="4 5">
    <location>
        <position position="61"/>
    </location>
</feature>
<dbReference type="Pfam" id="PF01488">
    <property type="entry name" value="Shikimate_DH"/>
    <property type="match status" value="1"/>
</dbReference>
<comment type="caution">
    <text evidence="11">The sequence shown here is derived from an EMBL/GenBank/DDBJ whole genome shotgun (WGS) entry which is preliminary data.</text>
</comment>
<dbReference type="InterPro" id="IPR036343">
    <property type="entry name" value="GluRdtase_N_sf"/>
</dbReference>
<evidence type="ECO:0000256" key="7">
    <source>
        <dbReference type="PIRSR" id="PIRSR000445-3"/>
    </source>
</evidence>
<name>A0A3M9NEP8_9BACT</name>
<dbReference type="PROSITE" id="PS00747">
    <property type="entry name" value="GLUTR"/>
    <property type="match status" value="1"/>
</dbReference>
<dbReference type="InterPro" id="IPR000343">
    <property type="entry name" value="4pyrrol_synth_GluRdtase"/>
</dbReference>
<comment type="function">
    <text evidence="4">Catalyzes the NADPH-dependent reduction of glutamyl-tRNA(Glu) to glutamate 1-semialdehyde (GSA).</text>
</comment>
<dbReference type="GO" id="GO:0008883">
    <property type="term" value="F:glutamyl-tRNA reductase activity"/>
    <property type="evidence" value="ECO:0007669"/>
    <property type="project" value="UniProtKB-UniRule"/>
</dbReference>
<keyword evidence="1 4" id="KW-0521">NADP</keyword>
<evidence type="ECO:0000259" key="9">
    <source>
        <dbReference type="Pfam" id="PF01488"/>
    </source>
</evidence>
<protein>
    <recommendedName>
        <fullName evidence="4">Glutamyl-tRNA reductase</fullName>
        <shortName evidence="4">GluTR</shortName>
        <ecNumber evidence="4">1.2.1.70</ecNumber>
    </recommendedName>
</protein>
<comment type="pathway">
    <text evidence="4">Porphyrin-containing compound metabolism; protoporphyrin-IX biosynthesis; 5-aminolevulinate from L-glutamyl-tRNA(Glu): step 1/2.</text>
</comment>
<keyword evidence="2 4" id="KW-0560">Oxidoreductase</keyword>
<dbReference type="EC" id="1.2.1.70" evidence="4"/>
<keyword evidence="3 4" id="KW-0627">Porphyrin biosynthesis</keyword>
<proteinExistence type="inferred from homology"/>
<evidence type="ECO:0000313" key="11">
    <source>
        <dbReference type="EMBL" id="RNI35693.1"/>
    </source>
</evidence>
<feature type="binding site" evidence="4 6">
    <location>
        <begin position="60"/>
        <end position="63"/>
    </location>
    <ligand>
        <name>substrate</name>
    </ligand>
</feature>
<dbReference type="PANTHER" id="PTHR43013">
    <property type="entry name" value="GLUTAMYL-TRNA REDUCTASE"/>
    <property type="match status" value="1"/>
</dbReference>
<evidence type="ECO:0000256" key="2">
    <source>
        <dbReference type="ARBA" id="ARBA00023002"/>
    </source>
</evidence>
<dbReference type="SUPFAM" id="SSF51735">
    <property type="entry name" value="NAD(P)-binding Rossmann-fold domains"/>
    <property type="match status" value="1"/>
</dbReference>
<comment type="domain">
    <text evidence="4">Possesses an unusual extended V-shaped dimeric structure with each monomer consisting of three distinct domains arranged along a curved 'spinal' alpha-helix. The N-terminal catalytic domain specifically recognizes the glutamate moiety of the substrate. The second domain is the NADPH-binding domain, and the third C-terminal domain is responsible for dimerization.</text>
</comment>
<dbReference type="CDD" id="cd05213">
    <property type="entry name" value="NAD_bind_Glutamyl_tRNA_reduct"/>
    <property type="match status" value="1"/>
</dbReference>
<keyword evidence="12" id="KW-1185">Reference proteome</keyword>
<feature type="binding site" evidence="4 6">
    <location>
        <begin position="121"/>
        <end position="123"/>
    </location>
    <ligand>
        <name>substrate</name>
    </ligand>
</feature>
<dbReference type="RefSeq" id="WP_123120973.1">
    <property type="nucleotide sequence ID" value="NZ_RJJR01000009.1"/>
</dbReference>
<dbReference type="PIRSF" id="PIRSF000445">
    <property type="entry name" value="4pyrrol_synth_GluRdtase"/>
    <property type="match status" value="1"/>
</dbReference>
<feature type="site" description="Important for activity" evidence="4 8">
    <location>
        <position position="106"/>
    </location>
</feature>
<feature type="domain" description="Quinate/shikimate 5-dehydrogenase/glutamyl-tRNA reductase" evidence="9">
    <location>
        <begin position="179"/>
        <end position="308"/>
    </location>
</feature>
<dbReference type="NCBIfam" id="TIGR01035">
    <property type="entry name" value="hemA"/>
    <property type="match status" value="1"/>
</dbReference>
<dbReference type="Gene3D" id="3.40.50.720">
    <property type="entry name" value="NAD(P)-binding Rossmann-like Domain"/>
    <property type="match status" value="1"/>
</dbReference>
<feature type="domain" description="Glutamyl-tRNA reductase N-terminal" evidence="10">
    <location>
        <begin position="18"/>
        <end position="163"/>
    </location>
</feature>
<comment type="similarity">
    <text evidence="4">Belongs to the glutamyl-tRNA reductase family.</text>
</comment>
<evidence type="ECO:0000256" key="1">
    <source>
        <dbReference type="ARBA" id="ARBA00022857"/>
    </source>
</evidence>
<dbReference type="InterPro" id="IPR006151">
    <property type="entry name" value="Shikm_DH/Glu-tRNA_Rdtase"/>
</dbReference>
<gene>
    <name evidence="4 11" type="primary">hemA</name>
    <name evidence="11" type="ORF">EFY79_12075</name>
</gene>
<dbReference type="GO" id="GO:0050661">
    <property type="term" value="F:NADP binding"/>
    <property type="evidence" value="ECO:0007669"/>
    <property type="project" value="InterPro"/>
</dbReference>
<comment type="catalytic activity">
    <reaction evidence="4">
        <text>(S)-4-amino-5-oxopentanoate + tRNA(Glu) + NADP(+) = L-glutamyl-tRNA(Glu) + NADPH + H(+)</text>
        <dbReference type="Rhea" id="RHEA:12344"/>
        <dbReference type="Rhea" id="RHEA-COMP:9663"/>
        <dbReference type="Rhea" id="RHEA-COMP:9680"/>
        <dbReference type="ChEBI" id="CHEBI:15378"/>
        <dbReference type="ChEBI" id="CHEBI:57501"/>
        <dbReference type="ChEBI" id="CHEBI:57783"/>
        <dbReference type="ChEBI" id="CHEBI:58349"/>
        <dbReference type="ChEBI" id="CHEBI:78442"/>
        <dbReference type="ChEBI" id="CHEBI:78520"/>
        <dbReference type="EC" id="1.2.1.70"/>
    </reaction>
</comment>
<organism evidence="11 12">
    <name type="scientific">Hanamia caeni</name>
    <dbReference type="NCBI Taxonomy" id="2294116"/>
    <lineage>
        <taxon>Bacteria</taxon>
        <taxon>Pseudomonadati</taxon>
        <taxon>Bacteroidota</taxon>
        <taxon>Chitinophagia</taxon>
        <taxon>Chitinophagales</taxon>
        <taxon>Chitinophagaceae</taxon>
        <taxon>Hanamia</taxon>
    </lineage>
</organism>
<dbReference type="OrthoDB" id="110209at2"/>
<evidence type="ECO:0000256" key="8">
    <source>
        <dbReference type="PIRSR" id="PIRSR000445-4"/>
    </source>
</evidence>
<feature type="binding site" evidence="4 6">
    <location>
        <position position="116"/>
    </location>
    <ligand>
        <name>substrate</name>
    </ligand>
</feature>
<reference evidence="11 12" key="1">
    <citation type="submission" date="2018-11" db="EMBL/GenBank/DDBJ databases">
        <title>Draft genome sequence of Ferruginibacter sp. BO-59.</title>
        <authorList>
            <person name="Im W.T."/>
        </authorList>
    </citation>
    <scope>NUCLEOTIDE SEQUENCE [LARGE SCALE GENOMIC DNA]</scope>
    <source>
        <strain evidence="11 12">BO-59</strain>
    </source>
</reference>
<dbReference type="InterPro" id="IPR036291">
    <property type="entry name" value="NAD(P)-bd_dom_sf"/>
</dbReference>
<feature type="binding site" evidence="4 7">
    <location>
        <begin position="196"/>
        <end position="201"/>
    </location>
    <ligand>
        <name>NADP(+)</name>
        <dbReference type="ChEBI" id="CHEBI:58349"/>
    </ligand>
</feature>
<sequence length="405" mass="45262">MTKLANTYHDSLNSFCIVGINYRKSDMAIRGRFSLSADQTLEVLQQAAAKNITGCLPLSTCNRTEIYGISNNPEVFSQLLCENTSNQSEDFQKYSYTYQGLEAIEHLFKVASGLDSQIIGDYEILSQLKQATNVAKEQGCIDGFMERAINYALQVSKEIKTKTKLSSGIVSVSYAAIEIIKEKTTNLSDKKILLVGTGKFGNHVAKNLKDYLPVSDISFTNRTDEKANELAQLFNAKFLPYKHLSSACNDADIIIVSSASGTYSILPSFFTSRKPRLILDLSVPENVDPAVKKIEGTTVLNVDEVSSVMDNTILLRRAEIPKAKKIINDTLSSLEEWHRLQFNNPLLRMVKSQLFQMNEMYHFENSSPGKIHKTVSSLAIQLKVKKDKGCQCITALNNYLYETNN</sequence>